<dbReference type="EMBL" id="JABCKI010005949">
    <property type="protein sequence ID" value="KAG5636307.1"/>
    <property type="molecule type" value="Genomic_DNA"/>
</dbReference>
<evidence type="ECO:0000313" key="2">
    <source>
        <dbReference type="EMBL" id="KAG5636307.1"/>
    </source>
</evidence>
<evidence type="ECO:0000259" key="1">
    <source>
        <dbReference type="Pfam" id="PF01814"/>
    </source>
</evidence>
<dbReference type="Gene3D" id="1.20.120.520">
    <property type="entry name" value="nmb1532 protein domain like"/>
    <property type="match status" value="1"/>
</dbReference>
<dbReference type="CDD" id="cd12108">
    <property type="entry name" value="Hr-like"/>
    <property type="match status" value="1"/>
</dbReference>
<keyword evidence="3" id="KW-1185">Reference proteome</keyword>
<dbReference type="OrthoDB" id="58416at2759"/>
<comment type="caution">
    <text evidence="2">The sequence shown here is derived from an EMBL/GenBank/DDBJ whole genome shotgun (WGS) entry which is preliminary data.</text>
</comment>
<dbReference type="Pfam" id="PF01814">
    <property type="entry name" value="Hemerythrin"/>
    <property type="match status" value="1"/>
</dbReference>
<feature type="domain" description="Hemerythrin-like" evidence="1">
    <location>
        <begin position="14"/>
        <end position="133"/>
    </location>
</feature>
<evidence type="ECO:0000313" key="3">
    <source>
        <dbReference type="Proteomes" id="UP000717328"/>
    </source>
</evidence>
<dbReference type="PANTHER" id="PTHR38048">
    <property type="entry name" value="EXPRESSED PROTEIN"/>
    <property type="match status" value="1"/>
</dbReference>
<sequence length="207" mass="23525">MVAPSDTYELLKYNMVHAHDTFKLGYSTILTHLEAPPKNDLKNFLGYCQAWALSIESHHNSEEEVVFPFLNQKMDFTGEAEQHKVIHENLDRILAMIAEANGDHSKFDAAKLKALMAEFKGPLFTHLDEEIEHISADNLRAAQFAEPDLKAMNIKLESYAKAHGDPFLLVPFMRSHTPAAIKDTWPSMPWVLRKMVIPYILAKKHSG</sequence>
<protein>
    <recommendedName>
        <fullName evidence="1">Hemerythrin-like domain-containing protein</fullName>
    </recommendedName>
</protein>
<gene>
    <name evidence="2" type="ORF">H0H81_008478</name>
</gene>
<name>A0A9P7FWD5_9AGAR</name>
<accession>A0A9P7FWD5</accession>
<dbReference type="Proteomes" id="UP000717328">
    <property type="component" value="Unassembled WGS sequence"/>
</dbReference>
<dbReference type="AlphaFoldDB" id="A0A9P7FWD5"/>
<reference evidence="2" key="2">
    <citation type="submission" date="2021-10" db="EMBL/GenBank/DDBJ databases">
        <title>Phylogenomics reveals ancestral predisposition of the termite-cultivated fungus Termitomyces towards a domesticated lifestyle.</title>
        <authorList>
            <person name="Auxier B."/>
            <person name="Grum-Grzhimaylo A."/>
            <person name="Cardenas M.E."/>
            <person name="Lodge J.D."/>
            <person name="Laessoe T."/>
            <person name="Pedersen O."/>
            <person name="Smith M.E."/>
            <person name="Kuyper T.W."/>
            <person name="Franco-Molano E.A."/>
            <person name="Baroni T.J."/>
            <person name="Aanen D.K."/>
        </authorList>
    </citation>
    <scope>NUCLEOTIDE SEQUENCE</scope>
    <source>
        <strain evidence="2">D49</strain>
    </source>
</reference>
<dbReference type="InterPro" id="IPR053206">
    <property type="entry name" value="Dimeric_xanthone_biosynth"/>
</dbReference>
<reference evidence="2" key="1">
    <citation type="submission" date="2021-02" db="EMBL/GenBank/DDBJ databases">
        <authorList>
            <person name="Nieuwenhuis M."/>
            <person name="Van De Peppel L.J.J."/>
        </authorList>
    </citation>
    <scope>NUCLEOTIDE SEQUENCE</scope>
    <source>
        <strain evidence="2">D49</strain>
    </source>
</reference>
<dbReference type="InterPro" id="IPR012312">
    <property type="entry name" value="Hemerythrin-like"/>
</dbReference>
<proteinExistence type="predicted"/>
<dbReference type="PANTHER" id="PTHR38048:SF1">
    <property type="entry name" value="HEMERYTHRIN-LIKE DOMAIN-CONTAINING PROTEIN"/>
    <property type="match status" value="1"/>
</dbReference>
<organism evidence="2 3">
    <name type="scientific">Sphagnurus paluster</name>
    <dbReference type="NCBI Taxonomy" id="117069"/>
    <lineage>
        <taxon>Eukaryota</taxon>
        <taxon>Fungi</taxon>
        <taxon>Dikarya</taxon>
        <taxon>Basidiomycota</taxon>
        <taxon>Agaricomycotina</taxon>
        <taxon>Agaricomycetes</taxon>
        <taxon>Agaricomycetidae</taxon>
        <taxon>Agaricales</taxon>
        <taxon>Tricholomatineae</taxon>
        <taxon>Lyophyllaceae</taxon>
        <taxon>Sphagnurus</taxon>
    </lineage>
</organism>